<dbReference type="Proteomes" id="UP001213799">
    <property type="component" value="Unassembled WGS sequence"/>
</dbReference>
<proteinExistence type="predicted"/>
<dbReference type="RefSeq" id="XP_056753989.1">
    <property type="nucleotide sequence ID" value="XM_056898204.1"/>
</dbReference>
<name>A0AAD6E953_9EURO</name>
<evidence type="ECO:0000313" key="2">
    <source>
        <dbReference type="Proteomes" id="UP001213799"/>
    </source>
</evidence>
<reference evidence="1" key="1">
    <citation type="journal article" date="2023" name="IMA Fungus">
        <title>Comparative genomic study of the Penicillium genus elucidates a diverse pangenome and 15 lateral gene transfer events.</title>
        <authorList>
            <person name="Petersen C."/>
            <person name="Sorensen T."/>
            <person name="Nielsen M.R."/>
            <person name="Sondergaard T.E."/>
            <person name="Sorensen J.L."/>
            <person name="Fitzpatrick D.A."/>
            <person name="Frisvad J.C."/>
            <person name="Nielsen K.L."/>
        </authorList>
    </citation>
    <scope>NUCLEOTIDE SEQUENCE</scope>
    <source>
        <strain evidence="1">IBT 12815</strain>
    </source>
</reference>
<reference evidence="1" key="2">
    <citation type="submission" date="2023-01" db="EMBL/GenBank/DDBJ databases">
        <authorList>
            <person name="Petersen C."/>
        </authorList>
    </citation>
    <scope>NUCLEOTIDE SEQUENCE</scope>
    <source>
        <strain evidence="1">IBT 12815</strain>
    </source>
</reference>
<evidence type="ECO:0000313" key="1">
    <source>
        <dbReference type="EMBL" id="KAJ5604191.1"/>
    </source>
</evidence>
<protein>
    <submittedName>
        <fullName evidence="1">Uncharacterized protein</fullName>
    </submittedName>
</protein>
<sequence length="60" mass="6650">MCDDDDDIGIENWAYIVHAITITSGLKLIVAVGGAQFTFPHHNHCTFWKLSSFTSPISNL</sequence>
<gene>
    <name evidence="1" type="ORF">N7537_007147</name>
</gene>
<keyword evidence="2" id="KW-1185">Reference proteome</keyword>
<dbReference type="GeneID" id="81588446"/>
<comment type="caution">
    <text evidence="1">The sequence shown here is derived from an EMBL/GenBank/DDBJ whole genome shotgun (WGS) entry which is preliminary data.</text>
</comment>
<dbReference type="AlphaFoldDB" id="A0AAD6E953"/>
<dbReference type="EMBL" id="JAQJAE010000003">
    <property type="protein sequence ID" value="KAJ5604191.1"/>
    <property type="molecule type" value="Genomic_DNA"/>
</dbReference>
<accession>A0AAD6E953</accession>
<organism evidence="1 2">
    <name type="scientific">Penicillium hordei</name>
    <dbReference type="NCBI Taxonomy" id="40994"/>
    <lineage>
        <taxon>Eukaryota</taxon>
        <taxon>Fungi</taxon>
        <taxon>Dikarya</taxon>
        <taxon>Ascomycota</taxon>
        <taxon>Pezizomycotina</taxon>
        <taxon>Eurotiomycetes</taxon>
        <taxon>Eurotiomycetidae</taxon>
        <taxon>Eurotiales</taxon>
        <taxon>Aspergillaceae</taxon>
        <taxon>Penicillium</taxon>
    </lineage>
</organism>